<feature type="domain" description="G-protein coupled receptors family 1 profile" evidence="11">
    <location>
        <begin position="70"/>
        <end position="326"/>
    </location>
</feature>
<comment type="similarity">
    <text evidence="9">Belongs to the G-protein coupled receptor 1 family.</text>
</comment>
<dbReference type="PROSITE" id="PS00237">
    <property type="entry name" value="G_PROTEIN_RECEP_F1_1"/>
    <property type="match status" value="1"/>
</dbReference>
<evidence type="ECO:0000256" key="4">
    <source>
        <dbReference type="ARBA" id="ARBA00022989"/>
    </source>
</evidence>
<keyword evidence="4 10" id="KW-1133">Transmembrane helix</keyword>
<dbReference type="EMBL" id="UZAM01012956">
    <property type="protein sequence ID" value="VDP24368.1"/>
    <property type="molecule type" value="Genomic_DNA"/>
</dbReference>
<dbReference type="Gene3D" id="1.20.1070.10">
    <property type="entry name" value="Rhodopsin 7-helix transmembrane proteins"/>
    <property type="match status" value="1"/>
</dbReference>
<dbReference type="Pfam" id="PF00001">
    <property type="entry name" value="7tm_1"/>
    <property type="match status" value="1"/>
</dbReference>
<evidence type="ECO:0000313" key="12">
    <source>
        <dbReference type="EMBL" id="VDP24368.1"/>
    </source>
</evidence>
<keyword evidence="5 9" id="KW-0297">G-protein coupled receptor</keyword>
<reference evidence="12 13" key="1">
    <citation type="submission" date="2018-11" db="EMBL/GenBank/DDBJ databases">
        <authorList>
            <consortium name="Pathogen Informatics"/>
        </authorList>
    </citation>
    <scope>NUCLEOTIDE SEQUENCE [LARGE SCALE GENOMIC DNA]</scope>
</reference>
<feature type="transmembrane region" description="Helical" evidence="10">
    <location>
        <begin position="170"/>
        <end position="190"/>
    </location>
</feature>
<dbReference type="InterPro" id="IPR000276">
    <property type="entry name" value="GPCR_Rhodpsn"/>
</dbReference>
<dbReference type="PANTHER" id="PTHR24229:SF40">
    <property type="entry name" value="ALLATOSTATIN C RECEPTOR 1-RELATED"/>
    <property type="match status" value="1"/>
</dbReference>
<comment type="subcellular location">
    <subcellularLocation>
        <location evidence="1">Cell membrane</location>
        <topology evidence="1">Multi-pass membrane protein</topology>
    </subcellularLocation>
</comment>
<organism evidence="12 13">
    <name type="scientific">Soboliphyme baturini</name>
    <dbReference type="NCBI Taxonomy" id="241478"/>
    <lineage>
        <taxon>Eukaryota</taxon>
        <taxon>Metazoa</taxon>
        <taxon>Ecdysozoa</taxon>
        <taxon>Nematoda</taxon>
        <taxon>Enoplea</taxon>
        <taxon>Dorylaimia</taxon>
        <taxon>Dioctophymatida</taxon>
        <taxon>Dioctophymatoidea</taxon>
        <taxon>Soboliphymatidae</taxon>
        <taxon>Soboliphyme</taxon>
    </lineage>
</organism>
<feature type="transmembrane region" description="Helical" evidence="10">
    <location>
        <begin position="268"/>
        <end position="289"/>
    </location>
</feature>
<dbReference type="GO" id="GO:0005886">
    <property type="term" value="C:plasma membrane"/>
    <property type="evidence" value="ECO:0007669"/>
    <property type="project" value="UniProtKB-SubCell"/>
</dbReference>
<name>A0A3P8CSV6_9BILA</name>
<gene>
    <name evidence="12" type="ORF">SBAD_LOCUS9621</name>
</gene>
<evidence type="ECO:0000313" key="13">
    <source>
        <dbReference type="Proteomes" id="UP000270296"/>
    </source>
</evidence>
<evidence type="ECO:0000256" key="6">
    <source>
        <dbReference type="ARBA" id="ARBA00023136"/>
    </source>
</evidence>
<keyword evidence="2" id="KW-1003">Cell membrane</keyword>
<dbReference type="PROSITE" id="PS50262">
    <property type="entry name" value="G_PROTEIN_RECEP_F1_2"/>
    <property type="match status" value="1"/>
</dbReference>
<keyword evidence="8 9" id="KW-0807">Transducer</keyword>
<evidence type="ECO:0000256" key="2">
    <source>
        <dbReference type="ARBA" id="ARBA00022475"/>
    </source>
</evidence>
<protein>
    <recommendedName>
        <fullName evidence="11">G-protein coupled receptors family 1 profile domain-containing protein</fullName>
    </recommendedName>
</protein>
<evidence type="ECO:0000256" key="7">
    <source>
        <dbReference type="ARBA" id="ARBA00023170"/>
    </source>
</evidence>
<keyword evidence="7 9" id="KW-0675">Receptor</keyword>
<proteinExistence type="inferred from homology"/>
<dbReference type="GO" id="GO:0043005">
    <property type="term" value="C:neuron projection"/>
    <property type="evidence" value="ECO:0007669"/>
    <property type="project" value="TreeGrafter"/>
</dbReference>
<dbReference type="OrthoDB" id="6076970at2759"/>
<accession>A0A3P8CSV6</accession>
<dbReference type="AlphaFoldDB" id="A0A3P8CSV6"/>
<dbReference type="PRINTS" id="PR00237">
    <property type="entry name" value="GPCRRHODOPSN"/>
</dbReference>
<evidence type="ECO:0000256" key="1">
    <source>
        <dbReference type="ARBA" id="ARBA00004651"/>
    </source>
</evidence>
<evidence type="ECO:0000256" key="10">
    <source>
        <dbReference type="SAM" id="Phobius"/>
    </source>
</evidence>
<evidence type="ECO:0000256" key="9">
    <source>
        <dbReference type="RuleBase" id="RU000688"/>
    </source>
</evidence>
<dbReference type="PANTHER" id="PTHR24229">
    <property type="entry name" value="NEUROPEPTIDES RECEPTOR"/>
    <property type="match status" value="1"/>
</dbReference>
<dbReference type="Proteomes" id="UP000270296">
    <property type="component" value="Unassembled WGS sequence"/>
</dbReference>
<dbReference type="GO" id="GO:0042277">
    <property type="term" value="F:peptide binding"/>
    <property type="evidence" value="ECO:0007669"/>
    <property type="project" value="TreeGrafter"/>
</dbReference>
<dbReference type="GO" id="GO:0004930">
    <property type="term" value="F:G protein-coupled receptor activity"/>
    <property type="evidence" value="ECO:0007669"/>
    <property type="project" value="UniProtKB-KW"/>
</dbReference>
<evidence type="ECO:0000256" key="3">
    <source>
        <dbReference type="ARBA" id="ARBA00022692"/>
    </source>
</evidence>
<keyword evidence="13" id="KW-1185">Reference proteome</keyword>
<feature type="transmembrane region" description="Helical" evidence="10">
    <location>
        <begin position="56"/>
        <end position="79"/>
    </location>
</feature>
<dbReference type="InterPro" id="IPR017452">
    <property type="entry name" value="GPCR_Rhodpsn_7TM"/>
</dbReference>
<evidence type="ECO:0000259" key="11">
    <source>
        <dbReference type="PROSITE" id="PS50262"/>
    </source>
</evidence>
<evidence type="ECO:0000256" key="5">
    <source>
        <dbReference type="ARBA" id="ARBA00023040"/>
    </source>
</evidence>
<feature type="transmembrane region" description="Helical" evidence="10">
    <location>
        <begin position="309"/>
        <end position="329"/>
    </location>
</feature>
<dbReference type="SUPFAM" id="SSF81321">
    <property type="entry name" value="Family A G protein-coupled receptor-like"/>
    <property type="match status" value="1"/>
</dbReference>
<feature type="transmembrane region" description="Helical" evidence="10">
    <location>
        <begin position="221"/>
        <end position="248"/>
    </location>
</feature>
<sequence length="376" mass="44004">MDQQRPVSFRLRNVLLSSVLDCWSSINCPLFWHLAPIYRRYLTRHSLSVKIIISSIYLVLSLAFFCNVAVTVIVGNILIKAHGTLAHPQMFVYILFLSMVDALVLMHLPLVIVDIITNKWAFGRVMCKVYWTLENIGKVLSTFVLTAVSADRYLVVCHPNRFVWMHTVRAAMLMLFGSTTATILLLYPIYVHSDVVIIQLIQNETVAKCVFAWESDNECKFVLYIFSLGYFTPLCLKAYFYTNIILSIRRSSKVIRMNTGRERQIRKLTFRVLTLVVFYFFCWTPYWTITFLICYTEIQFSKWWVVGFYSVYVLAYLNSAINPLLYALLNMELRRQHSFVSQRNSRLGYERTRLFVESNEFHNSHPQTSSQESDHF</sequence>
<keyword evidence="6 10" id="KW-0472">Membrane</keyword>
<feature type="transmembrane region" description="Helical" evidence="10">
    <location>
        <begin position="91"/>
        <end position="116"/>
    </location>
</feature>
<keyword evidence="3 9" id="KW-0812">Transmembrane</keyword>
<evidence type="ECO:0000256" key="8">
    <source>
        <dbReference type="ARBA" id="ARBA00023224"/>
    </source>
</evidence>